<evidence type="ECO:0000313" key="4">
    <source>
        <dbReference type="EMBL" id="OGG56928.1"/>
    </source>
</evidence>
<dbReference type="EMBL" id="MFKF01000022">
    <property type="protein sequence ID" value="OGG56928.1"/>
    <property type="molecule type" value="Genomic_DNA"/>
</dbReference>
<dbReference type="Proteomes" id="UP000178606">
    <property type="component" value="Unassembled WGS sequence"/>
</dbReference>
<keyword evidence="3" id="KW-0472">Membrane</keyword>
<sequence length="407" mass="44011">MTESPGAEIGSAPVKIDGLLIDSGIVGLSFALRACAMRHLLIIALLLPSALFADLPETPVAKADKNTVQLKIGANRGLKAGMWLDIFRQEEQIVHPITGEVLGSPKVKIAEVQVTKVLRTSAVGKITTSYAPILAGDLIREAGSVPMQPAETAAPAAHAGQRTASLLPEEAQKTADRLTWELNEVRANIAALSKTLARISGVERAVSRMRGDLGAMQSTVSSLKQEVESLKEKSSAPQVVSVNRDNFEEFKVKHANLNVAVRSGPEPLLIPVEAFAQILLPYVKEEQQAAIDSLVRLKVEEMKTAGRPAAEVRGAEPHPAPRHEEDPMAELQKLLDEGKAKPVWKVYLENYWPAAAGAGVFLGLVIVVMKLLRRKKPPSDDEEGILSLDEEMPAPDTAEAEEEEQQR</sequence>
<accession>A0A1F6D666</accession>
<feature type="coiled-coil region" evidence="1">
    <location>
        <begin position="175"/>
        <end position="233"/>
    </location>
</feature>
<reference evidence="4 5" key="1">
    <citation type="journal article" date="2016" name="Nat. Commun.">
        <title>Thousands of microbial genomes shed light on interconnected biogeochemical processes in an aquifer system.</title>
        <authorList>
            <person name="Anantharaman K."/>
            <person name="Brown C.T."/>
            <person name="Hug L.A."/>
            <person name="Sharon I."/>
            <person name="Castelle C.J."/>
            <person name="Probst A.J."/>
            <person name="Thomas B.C."/>
            <person name="Singh A."/>
            <person name="Wilkins M.J."/>
            <person name="Karaoz U."/>
            <person name="Brodie E.L."/>
            <person name="Williams K.H."/>
            <person name="Hubbard S.S."/>
            <person name="Banfield J.F."/>
        </authorList>
    </citation>
    <scope>NUCLEOTIDE SEQUENCE [LARGE SCALE GENOMIC DNA]</scope>
    <source>
        <strain evidence="5">RIFCSPLOWO2_12_FULL_64_10</strain>
    </source>
</reference>
<evidence type="ECO:0000256" key="1">
    <source>
        <dbReference type="SAM" id="Coils"/>
    </source>
</evidence>
<feature type="region of interest" description="Disordered" evidence="2">
    <location>
        <begin position="305"/>
        <end position="326"/>
    </location>
</feature>
<gene>
    <name evidence="4" type="ORF">A3F84_17655</name>
</gene>
<feature type="region of interest" description="Disordered" evidence="2">
    <location>
        <begin position="375"/>
        <end position="407"/>
    </location>
</feature>
<name>A0A1F6D666_HANXR</name>
<keyword evidence="3" id="KW-0812">Transmembrane</keyword>
<feature type="transmembrane region" description="Helical" evidence="3">
    <location>
        <begin position="351"/>
        <end position="372"/>
    </location>
</feature>
<comment type="caution">
    <text evidence="4">The sequence shown here is derived from an EMBL/GenBank/DDBJ whole genome shotgun (WGS) entry which is preliminary data.</text>
</comment>
<dbReference type="AlphaFoldDB" id="A0A1F6D666"/>
<organism evidence="4 5">
    <name type="scientific">Handelsmanbacteria sp. (strain RIFCSPLOWO2_12_FULL_64_10)</name>
    <dbReference type="NCBI Taxonomy" id="1817868"/>
    <lineage>
        <taxon>Bacteria</taxon>
        <taxon>Candidatus Handelsmaniibacteriota</taxon>
    </lineage>
</organism>
<evidence type="ECO:0000256" key="2">
    <source>
        <dbReference type="SAM" id="MobiDB-lite"/>
    </source>
</evidence>
<evidence type="ECO:0000313" key="5">
    <source>
        <dbReference type="Proteomes" id="UP000178606"/>
    </source>
</evidence>
<proteinExistence type="predicted"/>
<feature type="compositionally biased region" description="Basic and acidic residues" evidence="2">
    <location>
        <begin position="313"/>
        <end position="326"/>
    </location>
</feature>
<keyword evidence="3" id="KW-1133">Transmembrane helix</keyword>
<keyword evidence="1" id="KW-0175">Coiled coil</keyword>
<feature type="compositionally biased region" description="Acidic residues" evidence="2">
    <location>
        <begin position="380"/>
        <end position="407"/>
    </location>
</feature>
<protein>
    <submittedName>
        <fullName evidence="4">Uncharacterized protein</fullName>
    </submittedName>
</protein>
<evidence type="ECO:0000256" key="3">
    <source>
        <dbReference type="SAM" id="Phobius"/>
    </source>
</evidence>